<comment type="similarity">
    <text evidence="2">Belongs to the membrane fusion protein (MFP) (TC 8.A.1) family.</text>
</comment>
<keyword evidence="6" id="KW-0472">Membrane</keyword>
<name>A0A1H9YA41_THASX</name>
<keyword evidence="10" id="KW-1185">Reference proteome</keyword>
<dbReference type="AlphaFoldDB" id="A0A1H9YA41"/>
<accession>A0A1H9YA41</accession>
<reference evidence="9 10" key="1">
    <citation type="submission" date="2016-10" db="EMBL/GenBank/DDBJ databases">
        <authorList>
            <person name="de Groot N.N."/>
        </authorList>
    </citation>
    <scope>NUCLEOTIDE SEQUENCE [LARGE SCALE GENOMIC DNA]</scope>
    <source>
        <strain evidence="9 10">DSM 19706</strain>
    </source>
</reference>
<proteinExistence type="inferred from homology"/>
<dbReference type="GO" id="GO:0015562">
    <property type="term" value="F:efflux transmembrane transporter activity"/>
    <property type="evidence" value="ECO:0007669"/>
    <property type="project" value="TreeGrafter"/>
</dbReference>
<evidence type="ECO:0000313" key="9">
    <source>
        <dbReference type="EMBL" id="SES65711.1"/>
    </source>
</evidence>
<keyword evidence="6" id="KW-0812">Transmembrane</keyword>
<dbReference type="Proteomes" id="UP000199308">
    <property type="component" value="Unassembled WGS sequence"/>
</dbReference>
<evidence type="ECO:0000259" key="7">
    <source>
        <dbReference type="Pfam" id="PF25917"/>
    </source>
</evidence>
<dbReference type="Gene3D" id="2.40.50.100">
    <property type="match status" value="1"/>
</dbReference>
<dbReference type="Gene3D" id="2.40.30.170">
    <property type="match status" value="1"/>
</dbReference>
<dbReference type="Pfam" id="PF25967">
    <property type="entry name" value="RND-MFP_C"/>
    <property type="match status" value="1"/>
</dbReference>
<dbReference type="Gene3D" id="1.10.287.470">
    <property type="entry name" value="Helix hairpin bin"/>
    <property type="match status" value="1"/>
</dbReference>
<dbReference type="Pfam" id="PF25917">
    <property type="entry name" value="BSH_RND"/>
    <property type="match status" value="1"/>
</dbReference>
<feature type="coiled-coil region" evidence="4">
    <location>
        <begin position="122"/>
        <end position="188"/>
    </location>
</feature>
<dbReference type="NCBIfam" id="TIGR01730">
    <property type="entry name" value="RND_mfp"/>
    <property type="match status" value="1"/>
</dbReference>
<keyword evidence="4" id="KW-0175">Coiled coil</keyword>
<dbReference type="SUPFAM" id="SSF111369">
    <property type="entry name" value="HlyD-like secretion proteins"/>
    <property type="match status" value="1"/>
</dbReference>
<dbReference type="STRING" id="349064.SAMN05660429_00139"/>
<dbReference type="GO" id="GO:1990281">
    <property type="term" value="C:efflux pump complex"/>
    <property type="evidence" value="ECO:0007669"/>
    <property type="project" value="TreeGrafter"/>
</dbReference>
<feature type="domain" description="Multidrug resistance protein MdtA-like barrel-sandwich hybrid" evidence="7">
    <location>
        <begin position="75"/>
        <end position="215"/>
    </location>
</feature>
<evidence type="ECO:0000256" key="1">
    <source>
        <dbReference type="ARBA" id="ARBA00004196"/>
    </source>
</evidence>
<dbReference type="InterPro" id="IPR058627">
    <property type="entry name" value="MdtA-like_C"/>
</dbReference>
<dbReference type="RefSeq" id="WP_322787090.1">
    <property type="nucleotide sequence ID" value="NZ_AP027363.1"/>
</dbReference>
<dbReference type="InterPro" id="IPR058625">
    <property type="entry name" value="MdtA-like_BSH"/>
</dbReference>
<feature type="domain" description="Multidrug resistance protein MdtA-like C-terminal permuted SH3" evidence="8">
    <location>
        <begin position="331"/>
        <end position="373"/>
    </location>
</feature>
<dbReference type="PANTHER" id="PTHR30469">
    <property type="entry name" value="MULTIDRUG RESISTANCE PROTEIN MDTA"/>
    <property type="match status" value="1"/>
</dbReference>
<dbReference type="PANTHER" id="PTHR30469:SF12">
    <property type="entry name" value="MULTIDRUG RESISTANCE PROTEIN MDTA"/>
    <property type="match status" value="1"/>
</dbReference>
<feature type="compositionally biased region" description="Acidic residues" evidence="5">
    <location>
        <begin position="391"/>
        <end position="401"/>
    </location>
</feature>
<feature type="region of interest" description="Disordered" evidence="5">
    <location>
        <begin position="386"/>
        <end position="409"/>
    </location>
</feature>
<keyword evidence="6" id="KW-1133">Transmembrane helix</keyword>
<dbReference type="InterPro" id="IPR006143">
    <property type="entry name" value="RND_pump_MFP"/>
</dbReference>
<evidence type="ECO:0000256" key="4">
    <source>
        <dbReference type="SAM" id="Coils"/>
    </source>
</evidence>
<keyword evidence="3" id="KW-0813">Transport</keyword>
<feature type="transmembrane region" description="Helical" evidence="6">
    <location>
        <begin position="12"/>
        <end position="32"/>
    </location>
</feature>
<sequence length="409" mass="44799">MAESKKGRILQKLLPILILIIGVVFMGMFSGMKQPPAEKEKVDNTPIVAVQEVEVSPLMLEVKSYGVVKPKFETELISQVSGQIVELSDAFVRGGFVKEGELLARIDPSDYEAALIEAQASLATAKAGLEQEKAQAKVAEEEWKRITNASPTELSLRKPQLAQEIARVKAAQAAVLRAERNLERTQVKAPYDAMIEMRNIGLGAFVNMGSRLGKVLGTDVAEIRLPVPDSQLQFLIDQGIAAKVELEGKFSGQPMTWHAHVARSEGVIDGESRMSYLVAEVSDPYLLGLVENIDENTTPLRFGSYVNAKIQGQEIAQATTVPRYLVSDSRVPILNEELKLQYVDITILRQDGAQVVVSHGLNQGDRIITSALDFPVDGMQLALPSNKTDLEEKEAVEEEQEPQIASNEG</sequence>
<dbReference type="Gene3D" id="2.40.420.20">
    <property type="match status" value="1"/>
</dbReference>
<comment type="subcellular location">
    <subcellularLocation>
        <location evidence="1">Cell envelope</location>
    </subcellularLocation>
</comment>
<evidence type="ECO:0000256" key="5">
    <source>
        <dbReference type="SAM" id="MobiDB-lite"/>
    </source>
</evidence>
<evidence type="ECO:0000259" key="8">
    <source>
        <dbReference type="Pfam" id="PF25967"/>
    </source>
</evidence>
<gene>
    <name evidence="9" type="ORF">SAMN05660429_00139</name>
</gene>
<dbReference type="EMBL" id="FOHK01000001">
    <property type="protein sequence ID" value="SES65711.1"/>
    <property type="molecule type" value="Genomic_DNA"/>
</dbReference>
<evidence type="ECO:0000313" key="10">
    <source>
        <dbReference type="Proteomes" id="UP000199308"/>
    </source>
</evidence>
<evidence type="ECO:0000256" key="2">
    <source>
        <dbReference type="ARBA" id="ARBA00009477"/>
    </source>
</evidence>
<protein>
    <submittedName>
        <fullName evidence="9">RND family efflux transporter, MFP subunit</fullName>
    </submittedName>
</protein>
<evidence type="ECO:0000256" key="6">
    <source>
        <dbReference type="SAM" id="Phobius"/>
    </source>
</evidence>
<organism evidence="9 10">
    <name type="scientific">Thalassotalea agarivorans</name>
    <name type="common">Thalassomonas agarivorans</name>
    <dbReference type="NCBI Taxonomy" id="349064"/>
    <lineage>
        <taxon>Bacteria</taxon>
        <taxon>Pseudomonadati</taxon>
        <taxon>Pseudomonadota</taxon>
        <taxon>Gammaproteobacteria</taxon>
        <taxon>Alteromonadales</taxon>
        <taxon>Colwelliaceae</taxon>
        <taxon>Thalassotalea</taxon>
    </lineage>
</organism>
<evidence type="ECO:0000256" key="3">
    <source>
        <dbReference type="ARBA" id="ARBA00022448"/>
    </source>
</evidence>